<evidence type="ECO:0000313" key="4">
    <source>
        <dbReference type="Proteomes" id="UP000315439"/>
    </source>
</evidence>
<dbReference type="Gene3D" id="3.90.1150.10">
    <property type="entry name" value="Aspartate Aminotransferase, domain 1"/>
    <property type="match status" value="1"/>
</dbReference>
<keyword evidence="3" id="KW-0032">Aminotransferase</keyword>
<sequence length="419" mass="46940">MTKLKNKLNRRNFIRNISYSALGVSLGLPASSASNQNPSISNNLKEPHKTYRIKDHLMLQPGLSYFNTGSLGPTPQIVLNTVNEVTQLLEQNPVENNWGKLGRTADNVRNLIADYINANREEILLTRNTTEGMNLIAGGLQLKPGDEIVTSTDEHYGGLAGWKFLEKYHGVKVVNIEFPKHNITPELIIEKIKKSLTSRTRVCSFMDISTVTGLRMPLRQIADLVTPRNILLVCDGAQSAGMQKVDVAEMGVDVFATSGHKWLLGPKETGFLYIRKEIQEQIRSIQLETGFRVYNHNTGTRNIANIIGLGKAIEMQQNWGGIAQVQQDILSLSNDLKTHLKSLPGLTVISPEDPTLQSGITSVILEDHDVKKIYKELKLRDIIVKKLAKQNILRFSTHIFNTQDELEHLVKTLQILLKQ</sequence>
<evidence type="ECO:0000259" key="2">
    <source>
        <dbReference type="Pfam" id="PF00266"/>
    </source>
</evidence>
<keyword evidence="4" id="KW-1185">Reference proteome</keyword>
<name>A0A545UFH6_9GAMM</name>
<dbReference type="InterPro" id="IPR015421">
    <property type="entry name" value="PyrdxlP-dep_Trfase_major"/>
</dbReference>
<dbReference type="EMBL" id="VIKS01000004">
    <property type="protein sequence ID" value="TQV88226.1"/>
    <property type="molecule type" value="Genomic_DNA"/>
</dbReference>
<gene>
    <name evidence="3" type="ORF">FLL46_06780</name>
</gene>
<dbReference type="Pfam" id="PF00266">
    <property type="entry name" value="Aminotran_5"/>
    <property type="match status" value="1"/>
</dbReference>
<dbReference type="PANTHER" id="PTHR43092">
    <property type="entry name" value="L-CYSTEINE DESULFHYDRASE"/>
    <property type="match status" value="1"/>
</dbReference>
<dbReference type="Proteomes" id="UP000315439">
    <property type="component" value="Unassembled WGS sequence"/>
</dbReference>
<dbReference type="InterPro" id="IPR015424">
    <property type="entry name" value="PyrdxlP-dep_Trfase"/>
</dbReference>
<dbReference type="Gene3D" id="3.40.640.10">
    <property type="entry name" value="Type I PLP-dependent aspartate aminotransferase-like (Major domain)"/>
    <property type="match status" value="1"/>
</dbReference>
<dbReference type="GO" id="GO:0008483">
    <property type="term" value="F:transaminase activity"/>
    <property type="evidence" value="ECO:0007669"/>
    <property type="project" value="UniProtKB-KW"/>
</dbReference>
<dbReference type="PROSITE" id="PS51318">
    <property type="entry name" value="TAT"/>
    <property type="match status" value="1"/>
</dbReference>
<dbReference type="InterPro" id="IPR000192">
    <property type="entry name" value="Aminotrans_V_dom"/>
</dbReference>
<organism evidence="3 4">
    <name type="scientific">Aliikangiella coralliicola</name>
    <dbReference type="NCBI Taxonomy" id="2592383"/>
    <lineage>
        <taxon>Bacteria</taxon>
        <taxon>Pseudomonadati</taxon>
        <taxon>Pseudomonadota</taxon>
        <taxon>Gammaproteobacteria</taxon>
        <taxon>Oceanospirillales</taxon>
        <taxon>Pleioneaceae</taxon>
        <taxon>Aliikangiella</taxon>
    </lineage>
</organism>
<proteinExistence type="predicted"/>
<dbReference type="InterPro" id="IPR015422">
    <property type="entry name" value="PyrdxlP-dep_Trfase_small"/>
</dbReference>
<protein>
    <submittedName>
        <fullName evidence="3">Aminotransferase class V-fold PLP-dependent enzyme</fullName>
    </submittedName>
</protein>
<dbReference type="AlphaFoldDB" id="A0A545UFH6"/>
<accession>A0A545UFH6</accession>
<dbReference type="OrthoDB" id="9804264at2"/>
<keyword evidence="3" id="KW-0808">Transferase</keyword>
<dbReference type="SUPFAM" id="SSF53383">
    <property type="entry name" value="PLP-dependent transferases"/>
    <property type="match status" value="1"/>
</dbReference>
<keyword evidence="1" id="KW-0663">Pyridoxal phosphate</keyword>
<feature type="domain" description="Aminotransferase class V" evidence="2">
    <location>
        <begin position="74"/>
        <end position="409"/>
    </location>
</feature>
<evidence type="ECO:0000313" key="3">
    <source>
        <dbReference type="EMBL" id="TQV88226.1"/>
    </source>
</evidence>
<dbReference type="RefSeq" id="WP_142892735.1">
    <property type="nucleotide sequence ID" value="NZ_ML660162.1"/>
</dbReference>
<dbReference type="InterPro" id="IPR006311">
    <property type="entry name" value="TAT_signal"/>
</dbReference>
<comment type="caution">
    <text evidence="3">The sequence shown here is derived from an EMBL/GenBank/DDBJ whole genome shotgun (WGS) entry which is preliminary data.</text>
</comment>
<evidence type="ECO:0000256" key="1">
    <source>
        <dbReference type="ARBA" id="ARBA00022898"/>
    </source>
</evidence>
<dbReference type="PANTHER" id="PTHR43092:SF6">
    <property type="entry name" value="BLR1280 PROTEIN"/>
    <property type="match status" value="1"/>
</dbReference>
<reference evidence="3 4" key="1">
    <citation type="submission" date="2019-07" db="EMBL/GenBank/DDBJ databases">
        <title>Draft genome for Aliikangiella sp. M105.</title>
        <authorList>
            <person name="Wang G."/>
        </authorList>
    </citation>
    <scope>NUCLEOTIDE SEQUENCE [LARGE SCALE GENOMIC DNA]</scope>
    <source>
        <strain evidence="3 4">M105</strain>
    </source>
</reference>